<dbReference type="Pfam" id="PF00096">
    <property type="entry name" value="zf-C2H2"/>
    <property type="match status" value="1"/>
</dbReference>
<keyword evidence="5" id="KW-0862">Zinc</keyword>
<dbReference type="PANTHER" id="PTHR24388">
    <property type="entry name" value="ZINC FINGER PROTEIN"/>
    <property type="match status" value="1"/>
</dbReference>
<sequence>LAVGLCLQPLLAIVFVTQLLGNQASARASLHPLQPLFDQEQIRKTHPATAAISSASLRLSSLINRPAMSPFEFHWPAISGTLQHPLPDPRLLLSLQNSPIRDGAAGSRRSSSGYEPHCSATVSFELTFKCELWPRARELQRFAAQVPPPPPPPHSSGPRRKLRRRTLDNVADCVLAAASAAPEIPTAMDNNSNGSPTKWRAWCSQQQRFSCENVDEVTTTSAGLLKHRESGSCGRGVAFSSRSGVRCSELRASQAVQLHPLAKICGKAFSRMWLLNGHIRTHTGEKAVRVAASASGAFADRSNLRAHMQTNSEGRHGAASLSIVTAAALLHRSWASAVAAIANGGGDCVHPGFVRLDRRGGRKTSCNIQARAQGGTET</sequence>
<organism evidence="10 11">
    <name type="scientific">Macrostomum lignano</name>
    <dbReference type="NCBI Taxonomy" id="282301"/>
    <lineage>
        <taxon>Eukaryota</taxon>
        <taxon>Metazoa</taxon>
        <taxon>Spiralia</taxon>
        <taxon>Lophotrochozoa</taxon>
        <taxon>Platyhelminthes</taxon>
        <taxon>Rhabditophora</taxon>
        <taxon>Macrostomorpha</taxon>
        <taxon>Macrostomida</taxon>
        <taxon>Macrostomidae</taxon>
        <taxon>Macrostomum</taxon>
    </lineage>
</organism>
<name>A0A1I8JRQ1_9PLAT</name>
<dbReference type="GO" id="GO:0000981">
    <property type="term" value="F:DNA-binding transcription factor activity, RNA polymerase II-specific"/>
    <property type="evidence" value="ECO:0007669"/>
    <property type="project" value="TreeGrafter"/>
</dbReference>
<reference evidence="11" key="1">
    <citation type="submission" date="2016-11" db="UniProtKB">
        <authorList>
            <consortium name="WormBaseParasite"/>
        </authorList>
    </citation>
    <scope>IDENTIFICATION</scope>
</reference>
<evidence type="ECO:0000313" key="11">
    <source>
        <dbReference type="WBParaSite" id="snap_masked-unitig_42566-processed-gene-0.0-mRNA-1"/>
    </source>
</evidence>
<dbReference type="Proteomes" id="UP000095280">
    <property type="component" value="Unplaced"/>
</dbReference>
<feature type="domain" description="C2H2-type" evidence="9">
    <location>
        <begin position="259"/>
        <end position="287"/>
    </location>
</feature>
<proteinExistence type="predicted"/>
<evidence type="ECO:0000256" key="3">
    <source>
        <dbReference type="ARBA" id="ARBA00022737"/>
    </source>
</evidence>
<accession>A0A1I8JRQ1</accession>
<comment type="subcellular location">
    <subcellularLocation>
        <location evidence="1">Nucleus</location>
    </subcellularLocation>
</comment>
<evidence type="ECO:0000256" key="8">
    <source>
        <dbReference type="SAM" id="SignalP"/>
    </source>
</evidence>
<dbReference type="GO" id="GO:0005634">
    <property type="term" value="C:nucleus"/>
    <property type="evidence" value="ECO:0007669"/>
    <property type="project" value="UniProtKB-SubCell"/>
</dbReference>
<dbReference type="PROSITE" id="PS50157">
    <property type="entry name" value="ZINC_FINGER_C2H2_2"/>
    <property type="match status" value="1"/>
</dbReference>
<feature type="signal peptide" evidence="8">
    <location>
        <begin position="1"/>
        <end position="21"/>
    </location>
</feature>
<keyword evidence="2" id="KW-0479">Metal-binding</keyword>
<dbReference type="InterPro" id="IPR050527">
    <property type="entry name" value="Snail/Krueppel_Znf"/>
</dbReference>
<keyword evidence="8" id="KW-0732">Signal</keyword>
<dbReference type="SUPFAM" id="SSF57667">
    <property type="entry name" value="beta-beta-alpha zinc fingers"/>
    <property type="match status" value="1"/>
</dbReference>
<evidence type="ECO:0000256" key="4">
    <source>
        <dbReference type="ARBA" id="ARBA00022771"/>
    </source>
</evidence>
<keyword evidence="6" id="KW-0539">Nucleus</keyword>
<dbReference type="InterPro" id="IPR036236">
    <property type="entry name" value="Znf_C2H2_sf"/>
</dbReference>
<protein>
    <submittedName>
        <fullName evidence="11">C2H2-type domain-containing protein</fullName>
    </submittedName>
</protein>
<dbReference type="InterPro" id="IPR013087">
    <property type="entry name" value="Znf_C2H2_type"/>
</dbReference>
<keyword evidence="4 7" id="KW-0863">Zinc-finger</keyword>
<evidence type="ECO:0000313" key="10">
    <source>
        <dbReference type="Proteomes" id="UP000095280"/>
    </source>
</evidence>
<evidence type="ECO:0000256" key="2">
    <source>
        <dbReference type="ARBA" id="ARBA00022723"/>
    </source>
</evidence>
<dbReference type="GO" id="GO:0008270">
    <property type="term" value="F:zinc ion binding"/>
    <property type="evidence" value="ECO:0007669"/>
    <property type="project" value="UniProtKB-KW"/>
</dbReference>
<evidence type="ECO:0000256" key="6">
    <source>
        <dbReference type="ARBA" id="ARBA00023242"/>
    </source>
</evidence>
<evidence type="ECO:0000256" key="7">
    <source>
        <dbReference type="PROSITE-ProRule" id="PRU00042"/>
    </source>
</evidence>
<dbReference type="WBParaSite" id="snap_masked-unitig_42566-processed-gene-0.0-mRNA-1">
    <property type="protein sequence ID" value="snap_masked-unitig_42566-processed-gene-0.0-mRNA-1"/>
    <property type="gene ID" value="snap_masked-unitig_42566-processed-gene-0.0"/>
</dbReference>
<dbReference type="Gene3D" id="3.30.160.60">
    <property type="entry name" value="Classic Zinc Finger"/>
    <property type="match status" value="1"/>
</dbReference>
<dbReference type="AlphaFoldDB" id="A0A1I8JRQ1"/>
<feature type="chain" id="PRO_5009321988" evidence="8">
    <location>
        <begin position="22"/>
        <end position="378"/>
    </location>
</feature>
<evidence type="ECO:0000259" key="9">
    <source>
        <dbReference type="PROSITE" id="PS50157"/>
    </source>
</evidence>
<keyword evidence="3" id="KW-0677">Repeat</keyword>
<dbReference type="GO" id="GO:0000978">
    <property type="term" value="F:RNA polymerase II cis-regulatory region sequence-specific DNA binding"/>
    <property type="evidence" value="ECO:0007669"/>
    <property type="project" value="TreeGrafter"/>
</dbReference>
<evidence type="ECO:0000256" key="5">
    <source>
        <dbReference type="ARBA" id="ARBA00022833"/>
    </source>
</evidence>
<keyword evidence="10" id="KW-1185">Reference proteome</keyword>
<dbReference type="PANTHER" id="PTHR24388:SF54">
    <property type="entry name" value="PROTEIN ESCARGOT"/>
    <property type="match status" value="1"/>
</dbReference>
<evidence type="ECO:0000256" key="1">
    <source>
        <dbReference type="ARBA" id="ARBA00004123"/>
    </source>
</evidence>